<feature type="compositionally biased region" description="Basic residues" evidence="8">
    <location>
        <begin position="711"/>
        <end position="724"/>
    </location>
</feature>
<evidence type="ECO:0000256" key="7">
    <source>
        <dbReference type="RuleBase" id="RU000686"/>
    </source>
</evidence>
<evidence type="ECO:0000313" key="11">
    <source>
        <dbReference type="RefSeq" id="XP_054847246.1"/>
    </source>
</evidence>
<dbReference type="GO" id="GO:0031175">
    <property type="term" value="P:neuron projection development"/>
    <property type="evidence" value="ECO:0007669"/>
    <property type="project" value="TreeGrafter"/>
</dbReference>
<evidence type="ECO:0000256" key="6">
    <source>
        <dbReference type="ARBA" id="ARBA00023212"/>
    </source>
</evidence>
<feature type="compositionally biased region" description="Basic and acidic residues" evidence="8">
    <location>
        <begin position="2116"/>
        <end position="2132"/>
    </location>
</feature>
<comment type="subcellular location">
    <subcellularLocation>
        <location evidence="1 7">Cytoplasm</location>
        <location evidence="1 7">Cytoskeleton</location>
    </subcellularLocation>
</comment>
<dbReference type="PANTHER" id="PTHR11501">
    <property type="entry name" value="MICROTUBULE-ASSOCIATED PROTEIN"/>
    <property type="match status" value="1"/>
</dbReference>
<feature type="compositionally biased region" description="Polar residues" evidence="8">
    <location>
        <begin position="2507"/>
        <end position="2520"/>
    </location>
</feature>
<evidence type="ECO:0000256" key="4">
    <source>
        <dbReference type="ARBA" id="ARBA00022701"/>
    </source>
</evidence>
<dbReference type="RefSeq" id="XP_054847246.1">
    <property type="nucleotide sequence ID" value="XM_054991271.1"/>
</dbReference>
<feature type="compositionally biased region" description="Polar residues" evidence="8">
    <location>
        <begin position="2374"/>
        <end position="2398"/>
    </location>
</feature>
<feature type="compositionally biased region" description="Low complexity" evidence="8">
    <location>
        <begin position="1093"/>
        <end position="1106"/>
    </location>
</feature>
<dbReference type="Proteomes" id="UP001190640">
    <property type="component" value="Chromosome 11"/>
</dbReference>
<keyword evidence="6 7" id="KW-0206">Cytoskeleton</keyword>
<feature type="compositionally biased region" description="Polar residues" evidence="8">
    <location>
        <begin position="615"/>
        <end position="625"/>
    </location>
</feature>
<feature type="compositionally biased region" description="Polar residues" evidence="8">
    <location>
        <begin position="2104"/>
        <end position="2114"/>
    </location>
</feature>
<feature type="compositionally biased region" description="Basic and acidic residues" evidence="8">
    <location>
        <begin position="735"/>
        <end position="752"/>
    </location>
</feature>
<feature type="region of interest" description="Disordered" evidence="8">
    <location>
        <begin position="901"/>
        <end position="993"/>
    </location>
</feature>
<dbReference type="Pfam" id="PF00418">
    <property type="entry name" value="Tubulin-binding"/>
    <property type="match status" value="4"/>
</dbReference>
<feature type="compositionally biased region" description="Basic and acidic residues" evidence="8">
    <location>
        <begin position="1060"/>
        <end position="1070"/>
    </location>
</feature>
<feature type="compositionally biased region" description="Low complexity" evidence="8">
    <location>
        <begin position="2050"/>
        <end position="2103"/>
    </location>
</feature>
<feature type="region of interest" description="Disordered" evidence="8">
    <location>
        <begin position="1633"/>
        <end position="1658"/>
    </location>
</feature>
<evidence type="ECO:0000313" key="9">
    <source>
        <dbReference type="Proteomes" id="UP001190640"/>
    </source>
</evidence>
<feature type="compositionally biased region" description="Polar residues" evidence="8">
    <location>
        <begin position="1036"/>
        <end position="1046"/>
    </location>
</feature>
<feature type="compositionally biased region" description="Basic and acidic residues" evidence="8">
    <location>
        <begin position="1402"/>
        <end position="1416"/>
    </location>
</feature>
<dbReference type="PROSITE" id="PS00229">
    <property type="entry name" value="TAU_MAP_1"/>
    <property type="match status" value="3"/>
</dbReference>
<dbReference type="PROSITE" id="PS51491">
    <property type="entry name" value="TAU_MAP_2"/>
    <property type="match status" value="4"/>
</dbReference>
<organism evidence="9 10">
    <name type="scientific">Eublepharis macularius</name>
    <name type="common">Leopard gecko</name>
    <name type="synonym">Cyrtodactylus macularius</name>
    <dbReference type="NCBI Taxonomy" id="481883"/>
    <lineage>
        <taxon>Eukaryota</taxon>
        <taxon>Metazoa</taxon>
        <taxon>Chordata</taxon>
        <taxon>Craniata</taxon>
        <taxon>Vertebrata</taxon>
        <taxon>Euteleostomi</taxon>
        <taxon>Lepidosauria</taxon>
        <taxon>Squamata</taxon>
        <taxon>Bifurcata</taxon>
        <taxon>Gekkota</taxon>
        <taxon>Eublepharidae</taxon>
        <taxon>Eublepharinae</taxon>
        <taxon>Eublepharis</taxon>
    </lineage>
</organism>
<dbReference type="GeneID" id="129337516"/>
<evidence type="ECO:0000313" key="10">
    <source>
        <dbReference type="RefSeq" id="XP_054847245.1"/>
    </source>
</evidence>
<dbReference type="GO" id="GO:0008017">
    <property type="term" value="F:microtubule binding"/>
    <property type="evidence" value="ECO:0007669"/>
    <property type="project" value="InterPro"/>
</dbReference>
<gene>
    <name evidence="10 11" type="primary">MAP4</name>
</gene>
<dbReference type="GO" id="GO:0000226">
    <property type="term" value="P:microtubule cytoskeleton organization"/>
    <property type="evidence" value="ECO:0007669"/>
    <property type="project" value="TreeGrafter"/>
</dbReference>
<feature type="region of interest" description="Disordered" evidence="8">
    <location>
        <begin position="1011"/>
        <end position="1186"/>
    </location>
</feature>
<dbReference type="InterPro" id="IPR027324">
    <property type="entry name" value="MAP2/MAP4/Tau"/>
</dbReference>
<dbReference type="PANTHER" id="PTHR11501:SF16">
    <property type="entry name" value="MICROTUBULE-ASSOCIATED PROTEIN 4"/>
    <property type="match status" value="1"/>
</dbReference>
<dbReference type="CTD" id="4134"/>
<evidence type="ECO:0000256" key="1">
    <source>
        <dbReference type="ARBA" id="ARBA00004245"/>
    </source>
</evidence>
<feature type="compositionally biased region" description="Polar residues" evidence="8">
    <location>
        <begin position="385"/>
        <end position="396"/>
    </location>
</feature>
<evidence type="ECO:0000256" key="2">
    <source>
        <dbReference type="ARBA" id="ARBA00022490"/>
    </source>
</evidence>
<feature type="compositionally biased region" description="Basic and acidic residues" evidence="8">
    <location>
        <begin position="585"/>
        <end position="594"/>
    </location>
</feature>
<dbReference type="GO" id="GO:0043005">
    <property type="term" value="C:neuron projection"/>
    <property type="evidence" value="ECO:0007669"/>
    <property type="project" value="TreeGrafter"/>
</dbReference>
<feature type="region of interest" description="Disordered" evidence="8">
    <location>
        <begin position="1432"/>
        <end position="1613"/>
    </location>
</feature>
<feature type="compositionally biased region" description="Basic and acidic residues" evidence="8">
    <location>
        <begin position="534"/>
        <end position="554"/>
    </location>
</feature>
<feature type="compositionally biased region" description="Basic and acidic residues" evidence="8">
    <location>
        <begin position="1364"/>
        <end position="1375"/>
    </location>
</feature>
<feature type="region of interest" description="Disordered" evidence="8">
    <location>
        <begin position="823"/>
        <end position="887"/>
    </location>
</feature>
<dbReference type="KEGG" id="emc:129337516"/>
<feature type="compositionally biased region" description="Basic and acidic residues" evidence="8">
    <location>
        <begin position="1743"/>
        <end position="1756"/>
    </location>
</feature>
<keyword evidence="4 7" id="KW-0493">Microtubule</keyword>
<feature type="compositionally biased region" description="Polar residues" evidence="8">
    <location>
        <begin position="2134"/>
        <end position="2161"/>
    </location>
</feature>
<feature type="region of interest" description="Disordered" evidence="8">
    <location>
        <begin position="710"/>
        <end position="776"/>
    </location>
</feature>
<feature type="compositionally biased region" description="Basic and acidic residues" evidence="8">
    <location>
        <begin position="1913"/>
        <end position="1922"/>
    </location>
</feature>
<feature type="compositionally biased region" description="Basic and acidic residues" evidence="8">
    <location>
        <begin position="359"/>
        <end position="376"/>
    </location>
</feature>
<feature type="compositionally biased region" description="Basic and acidic residues" evidence="8">
    <location>
        <begin position="1533"/>
        <end position="1546"/>
    </location>
</feature>
<proteinExistence type="predicted"/>
<keyword evidence="3" id="KW-0597">Phosphoprotein</keyword>
<evidence type="ECO:0000256" key="3">
    <source>
        <dbReference type="ARBA" id="ARBA00022553"/>
    </source>
</evidence>
<evidence type="ECO:0000256" key="5">
    <source>
        <dbReference type="ARBA" id="ARBA00022737"/>
    </source>
</evidence>
<feature type="compositionally biased region" description="Pro residues" evidence="8">
    <location>
        <begin position="1980"/>
        <end position="1989"/>
    </location>
</feature>
<feature type="region of interest" description="Disordered" evidence="8">
    <location>
        <begin position="2449"/>
        <end position="2520"/>
    </location>
</feature>
<keyword evidence="9" id="KW-1185">Reference proteome</keyword>
<feature type="region of interest" description="Disordered" evidence="8">
    <location>
        <begin position="1834"/>
        <end position="2398"/>
    </location>
</feature>
<dbReference type="InterPro" id="IPR001084">
    <property type="entry name" value="MAP_tubulin-bd_rpt"/>
</dbReference>
<feature type="region of interest" description="Disordered" evidence="8">
    <location>
        <begin position="339"/>
        <end position="680"/>
    </location>
</feature>
<feature type="compositionally biased region" description="Basic and acidic residues" evidence="8">
    <location>
        <begin position="1947"/>
        <end position="1969"/>
    </location>
</feature>
<reference evidence="10 11" key="1">
    <citation type="submission" date="2025-04" db="UniProtKB">
        <authorList>
            <consortium name="RefSeq"/>
        </authorList>
    </citation>
    <scope>IDENTIFICATION</scope>
    <source>
        <tissue evidence="10 11">Blood</tissue>
    </source>
</reference>
<feature type="compositionally biased region" description="Polar residues" evidence="8">
    <location>
        <begin position="1377"/>
        <end position="1388"/>
    </location>
</feature>
<feature type="compositionally biased region" description="Low complexity" evidence="8">
    <location>
        <begin position="1638"/>
        <end position="1651"/>
    </location>
</feature>
<keyword evidence="5" id="KW-0677">Repeat</keyword>
<feature type="compositionally biased region" description="Basic and acidic residues" evidence="8">
    <location>
        <begin position="425"/>
        <end position="438"/>
    </location>
</feature>
<feature type="compositionally biased region" description="Low complexity" evidence="8">
    <location>
        <begin position="1834"/>
        <end position="1849"/>
    </location>
</feature>
<feature type="compositionally biased region" description="Low complexity" evidence="8">
    <location>
        <begin position="2206"/>
        <end position="2232"/>
    </location>
</feature>
<dbReference type="GO" id="GO:0005874">
    <property type="term" value="C:microtubule"/>
    <property type="evidence" value="ECO:0007669"/>
    <property type="project" value="UniProtKB-KW"/>
</dbReference>
<feature type="compositionally biased region" description="Basic and acidic residues" evidence="8">
    <location>
        <begin position="1850"/>
        <end position="1875"/>
    </location>
</feature>
<feature type="compositionally biased region" description="Basic and acidic residues" evidence="8">
    <location>
        <begin position="1139"/>
        <end position="1150"/>
    </location>
</feature>
<feature type="region of interest" description="Disordered" evidence="8">
    <location>
        <begin position="1"/>
        <end position="22"/>
    </location>
</feature>
<feature type="region of interest" description="Disordered" evidence="8">
    <location>
        <begin position="1719"/>
        <end position="1786"/>
    </location>
</feature>
<feature type="compositionally biased region" description="Basic and acidic residues" evidence="8">
    <location>
        <begin position="2036"/>
        <end position="2048"/>
    </location>
</feature>
<feature type="compositionally biased region" description="Polar residues" evidence="8">
    <location>
        <begin position="1773"/>
        <end position="1783"/>
    </location>
</feature>
<feature type="compositionally biased region" description="Basic and acidic residues" evidence="8">
    <location>
        <begin position="952"/>
        <end position="968"/>
    </location>
</feature>
<feature type="region of interest" description="Disordered" evidence="8">
    <location>
        <begin position="1674"/>
        <end position="1696"/>
    </location>
</feature>
<feature type="compositionally biased region" description="Pro residues" evidence="8">
    <location>
        <begin position="507"/>
        <end position="516"/>
    </location>
</feature>
<feature type="compositionally biased region" description="Basic and acidic residues" evidence="8">
    <location>
        <begin position="2008"/>
        <end position="2024"/>
    </location>
</feature>
<accession>A0AA97JZU4</accession>
<feature type="compositionally biased region" description="Basic and acidic residues" evidence="8">
    <location>
        <begin position="1438"/>
        <end position="1448"/>
    </location>
</feature>
<feature type="compositionally biased region" description="Polar residues" evidence="8">
    <location>
        <begin position="1925"/>
        <end position="1940"/>
    </location>
</feature>
<name>A0AA97JZU4_EUBMA</name>
<keyword evidence="2 7" id="KW-0963">Cytoplasm</keyword>
<evidence type="ECO:0000256" key="8">
    <source>
        <dbReference type="SAM" id="MobiDB-lite"/>
    </source>
</evidence>
<protein>
    <recommendedName>
        <fullName evidence="7">Microtubule-associated protein</fullName>
    </recommendedName>
</protein>
<feature type="compositionally biased region" description="Basic and acidic residues" evidence="8">
    <location>
        <begin position="841"/>
        <end position="853"/>
    </location>
</feature>
<feature type="compositionally biased region" description="Basic and acidic residues" evidence="8">
    <location>
        <begin position="2182"/>
        <end position="2191"/>
    </location>
</feature>
<sequence length="2520" mass="265683">MADLDHSLSLADALTEPPPQIEEEVKRDFMATLEAEKFDDVVGETVGKTDYVPLLDDDDVKAGNQEAKTKPHVDSVPVERTSATGPAAVVENGDHAIEGSRKVSPGKIMDDQISYKEFLDHNNSWKVDERDRCFDPQPAFKPTDVTEPFKMHREDVLSDLLLLPQEMTSVPAFGDYFGASSEVHVPYGAAGVPGQPPLGPPHSPANVFDPLAFLDEDLGAETLLKQNEAVPAGEMGLPEDFWLRSGPIVETQETPFFEPPVPSKIPDVAEMHLSANVAMGPVELPGEPKLPEAKLLAPAGSAGPASAVEELMGFEPCFDHRSLHSKEVLATCPEATMTKDQHTKAMESAAPAAGSSLLEKQEDNKPSPSLPKEKESSSQSPSKQTNEAVSKSGQEVNESKAEEAVTPPPSKKAEEMKPSPALYTEARESDLPVQKVEESQISPSQPTERVEENKAPLSQPTEEAASKPLVQKVEEHKPSPSQPAEKVEESKVPPSQPSGKQEENKPPSSPSQPVEPLPMLEELDEKSKKSPSKPAEKQEEQKHPPAKPVEHFPELAESEEPVPLGEPQVESRGPFPGKAAFDLAEADKSKEAPEPRSGQPAAQLQEKASREPAGFSTTRVRQANKSSDRRRFARTKPFAETPEELAAHFPAQKSRHQGEGHFSTPEYGCVAGTSPQSKAAPRKVVGQLFDLPEGQKDVLQETWDLEASAAFKKKKKKPKQKRSQQSRSVESWEEAPERLRTPLCDNEPRKSDMPLAVPAESSKEVTSVSTGVLRTDTSKREMEWQLLNAQSPALSATGEPIQYTEGSWKLELNAKAVEFGRAEVMSEDRAKLLSKSRKKGSSKEQMEGHDEQNKPGSPTSPPAQAGEKRKLEGQPPSNVGLDISAVGVKPTVSSSVAVTGEATKAAGVDGKLTPEDLVPGSGVLEGEPKQQGGDGKGGRAGKEAASSPSEGKTVEVSKERKSVDKIKESCPVVSEPAEAAKTGTLSGSAKGSCLVPREKPVFGSLENPFSWEAHSDPVKPLVPAETLGGGKVPFPETSTAACSSPSEKPAVALPRVAADQPKKRSSDGKSKKPKHYLEQQLLLSEDTSDPSQALALEEVAALPETASLDAAGQEVSCSRATDSKAVHSSAGVGEKPKKRGSDGKSRKAAERSSFGPPVSLLAENTAGSLPVEVSEANQMRERALSDKEARLEAARQSLEIAADTAEQQVRSTTSQTGKQNVPLTWKDEWAGFPSSAYPFIMEIPSKVSESPTTFEADAQPEGTVLSDKGKGPSSTPVEGSLVAEPSSMLLMGKPKKKTSDGRSKKSGKNATEEPEPGSSTRRPSKKMATTKEMGAVDKGEIPGGDLVPLEQPSGSQLQSPAIKLMERTEGKKDEDSSTVTQNSCSEQPPASARKMSPVKPEPVTKTKDVPSTHKGQEVSLAALEHLAEAITSPKVHSPLKELAKEEPKFLSNEGQGHPALEAKLDTAASEEEGQTEKGPLPTKAVDSRLKDAEAASQAPPVPLVDETSQGVAEETNRKSRSSVETQKVQGAEIYDKPKGHASDRCSSEAGGGSSDLTSRQDPSAKPAKRGSDGKSKKVPSSSEQPLILPAKAVASQAQHPKVAGPEYGLEETEFVDENRNIKNFPPGHQMLWGGSTVSSLGPFGSPGPSSLDEASFKSQADQCPFLKYQSKGAADIKKEQIPPPEMLKDPSRGKWNENLELQEDSAMSEVREAMLETSLLVKAGDKTREKRKKAKTKQSSSDHLVKQDAKTDEDRALSPVLAGGGGVSLVDKTPSSGLCSSESAAMEEKKMALVAVAGTEVGSSAGREAVIPPAELPALWENKEEAAALHALTAALVGGRPEPGGSSEGLKADEQGRSDGPDKSGSKAGVDKASEDVPTAEAASANKPQDHSEPGGQGDVDKPVICQLVQSASKEDAAREAAEQMDTQGLGSTTGSSVAVSQPAVAESHDQVTKESKREERARAPERIKGYMRPTKSRGLPPPPPPPPLRVAAQEPGKRRPAKPDGPGPHRQERAKPEETKAVSEELTANDIAAPPKKELPPSPEKKTKPSASTPAKPAAAKTKPVSAAAAPAKRPASTTPGQNKKATSPTAGPAAATTPKRPVTSTTRPSTLTPKDAKPKGSDAKSVEKRTSPSKPLSATTPRSSVKSSPATPRPTTGTNAAAGPRSAATSPPKRPSTIKTDTKLADAKKTTAKSPSADLSRPKSAPASTTAKISATTPTAASSALPGAATNRPKPTAPRLSGTASTMADSKKASTLKAAPKTSPASKPSRPPTSASVPDLKNIRSKIGSTDNIKHQPGGGKAKVERKAESAGAARKPELNAVSKTAVTKEGPQKQPNGKVQIVSKKANYSHVQSKCGSKDNIKHVPGGGNVPNAQRPASGNHSQPCTGPKPSQGSTDVQILNKKIDLSKVSSKCGSKANIKHKPGGGDVKIENQKLNFKEKAQAKVGSLDNVGHVPAGGTVKTEGGEEAAPQNGAVPTPLPGSSAAQENGVGLAAPAQGSGDQMEIQSFDTHIQETSI</sequence>
<feature type="region of interest" description="Disordered" evidence="8">
    <location>
        <begin position="1248"/>
        <end position="1416"/>
    </location>
</feature>
<dbReference type="RefSeq" id="XP_054847245.1">
    <property type="nucleotide sequence ID" value="XM_054991270.1"/>
</dbReference>